<dbReference type="EMBL" id="JABAIA010000002">
    <property type="protein sequence ID" value="NLR66584.1"/>
    <property type="molecule type" value="Genomic_DNA"/>
</dbReference>
<evidence type="ECO:0000313" key="1">
    <source>
        <dbReference type="EMBL" id="NLR66584.1"/>
    </source>
</evidence>
<accession>A0A847RXA0</accession>
<organism evidence="1 2">
    <name type="scientific">Chitinophaga varians</name>
    <dbReference type="NCBI Taxonomy" id="2202339"/>
    <lineage>
        <taxon>Bacteria</taxon>
        <taxon>Pseudomonadati</taxon>
        <taxon>Bacteroidota</taxon>
        <taxon>Chitinophagia</taxon>
        <taxon>Chitinophagales</taxon>
        <taxon>Chitinophagaceae</taxon>
        <taxon>Chitinophaga</taxon>
    </lineage>
</organism>
<name>A0A847RXA0_9BACT</name>
<protein>
    <recommendedName>
        <fullName evidence="3">CHAT domain-containing protein</fullName>
    </recommendedName>
</protein>
<reference evidence="1 2" key="1">
    <citation type="submission" date="2020-04" db="EMBL/GenBank/DDBJ databases">
        <authorList>
            <person name="Yin C."/>
        </authorList>
    </citation>
    <scope>NUCLEOTIDE SEQUENCE [LARGE SCALE GENOMIC DNA]</scope>
    <source>
        <strain evidence="1 2">Ae27</strain>
    </source>
</reference>
<dbReference type="Proteomes" id="UP000570474">
    <property type="component" value="Unassembled WGS sequence"/>
</dbReference>
<evidence type="ECO:0008006" key="3">
    <source>
        <dbReference type="Google" id="ProtNLM"/>
    </source>
</evidence>
<gene>
    <name evidence="1" type="ORF">HGH92_19900</name>
</gene>
<evidence type="ECO:0000313" key="2">
    <source>
        <dbReference type="Proteomes" id="UP000570474"/>
    </source>
</evidence>
<dbReference type="RefSeq" id="WP_168872501.1">
    <property type="nucleotide sequence ID" value="NZ_JABAIA010000002.1"/>
</dbReference>
<proteinExistence type="predicted"/>
<comment type="caution">
    <text evidence="1">The sequence shown here is derived from an EMBL/GenBank/DDBJ whole genome shotgun (WGS) entry which is preliminary data.</text>
</comment>
<keyword evidence="2" id="KW-1185">Reference proteome</keyword>
<sequence>MSLSIGQLRKLLKQDDRFNPFSTLFDGETLRKAAGKHEDQEPKAKHLLHYVLLANELYKELSAGIYRDFEKLGLNKDGLRAFFFAYFNKMHLQCCSQLSTLQEKGAGIQDLSIMGKAFVFEDENGQAHDASAVMENHVDLLALILQFIAQWPGPAVTDGEKKHTSFDSHKILEAAGVILVFKEMIYYRLMFDQYYIIWGEGKKITLKSEDLQVELVRKTGLIRNSTQVIHRTIEIALTEKSTYEPLLSLLGAVAPEGEITIQPGYLTDSPQRIAIQIALEEYRYIDDMPLPAVEGVTLRQLGTIFLTLLNLTAHVNTVAGEDQIPLYYDKATLVKELATLHDLTEAAVNRFIELLTADLEQPYFWRYPFYLIGDKLFIHLTTLTQPNITLYFDNWLRTGGLSEQMIRRAFKEFLIKTLNKNTRHRFEHIPLDDKEHFNDNILFELDSCALLIEVFTFDFTVKEQEYEHTLQHLAATAETLKEKTVLLDGQRKSNSKIITCILTNHPIYSGLNLNDVPIVDYRLINNYVKIGEYNSMALHQGSVNLAAKAIAAIPYYKNAEEFSNNLEFFIQSPTPVMINQNKIKRLTANITPLATREMEILLETLDLMNDDELKQQNSDTVDWGLYYKHYISQERNKEAVDNTIQFHLSTLFHKTARAGYIPPGQREQLLDAVIKSRSTGISHLNRYITENLNKIDLDISEDDKTFDVPPEVNGTNITALLKRVEEYLQYQICLPEVRLPELFTPTEEKVLISFAVFCVQTQNYQQLNSTEIQYLFLSLAILYGLRDRQPTMETFYNCCATTVMLLNYSHMHEKARNLSEEVLQIAVTHHQHAYAWNILFHCYTMQENIYQAAMYGCLYFTALMTFEKISYSLMINGYSHFLIYLRNFDHYEEAVTFFKWLNQLKLKDIDRYKITGIYFNLLLKNVHTHPEALSEIYIYLDQEVYAIVRSGIALAPWLAILYQISKLSEQGYCSSHEKVPVLINILEEACEQDELDALRDKIYGAEERSKSVFIEGLMHTMETRNVQDYTFEAAHITYLANHMIRYCLKTGDTEGILLSGLVLNDPTFSYPEKERQMGKVSVDFNPDPELKSRLNHYQYYVLSMLTLKNEQLLLWLLKIDSEIICLTIDSNKHIVTYRLPKWDLEKLTQWTFHIRKFHFNADKIRDYDLAEQEKDYAKTVQFFAFASLPELPASCTEVLVCFSTDLASMPHNLLITGNQFAGKKYGLCNIMSIENLLQHHRTVTLYSNCTMAAWIPSDDGNHTIAWGLSQLEPVLQQYVAAVTTTRYPDIPLHADINIFLAHGIREFNGFKVVSTGDNPENIIVNPSKVFGKGRIAVLFICNSGSSMEEMYGHQIVSFSGDLLKAGYDAVVAPYWPYDVTMSRNWLQAFINSLYEGYNINESVYLANQKLSTYDPETSQVFYAPQGCLAMHLYGNPNIIIK</sequence>